<dbReference type="EMBL" id="VILF01000004">
    <property type="protein sequence ID" value="MTJ44933.1"/>
    <property type="molecule type" value="Genomic_DNA"/>
</dbReference>
<name>A0ACC7S8U3_DOLFA</name>
<gene>
    <name evidence="1" type="ORF">FJR39_17905</name>
</gene>
<keyword evidence="1" id="KW-0238">DNA-binding</keyword>
<accession>A0ACC7S8U3</accession>
<comment type="caution">
    <text evidence="1">The sequence shown here is derived from an EMBL/GenBank/DDBJ whole genome shotgun (WGS) entry which is preliminary data.</text>
</comment>
<evidence type="ECO:0000313" key="1">
    <source>
        <dbReference type="EMBL" id="MTJ44933.1"/>
    </source>
</evidence>
<sequence length="99" mass="11378">MLKLNHHKYWKIIAMEITKLSTQGQITIPQVLRDQYHWQDGQELIIINLGDGILLKPKKTFPETKLDDAAGCLNYQGKAKTIEEMEEAVAQGIEELWSQ</sequence>
<evidence type="ECO:0000313" key="2">
    <source>
        <dbReference type="Proteomes" id="UP001517388"/>
    </source>
</evidence>
<proteinExistence type="predicted"/>
<protein>
    <submittedName>
        <fullName evidence="1">AbrB/MazE/SpoVT family DNA-binding domain-containing protein</fullName>
    </submittedName>
</protein>
<organism evidence="1 2">
    <name type="scientific">Dolichospermum flos-aquae UHCC 0037</name>
    <dbReference type="NCBI Taxonomy" id="2590026"/>
    <lineage>
        <taxon>Bacteria</taxon>
        <taxon>Bacillati</taxon>
        <taxon>Cyanobacteriota</taxon>
        <taxon>Cyanophyceae</taxon>
        <taxon>Nostocales</taxon>
        <taxon>Aphanizomenonaceae</taxon>
        <taxon>Dolichospermum</taxon>
    </lineage>
</organism>
<keyword evidence="2" id="KW-1185">Reference proteome</keyword>
<dbReference type="Proteomes" id="UP001517388">
    <property type="component" value="Unassembled WGS sequence"/>
</dbReference>
<reference evidence="2" key="1">
    <citation type="journal article" date="2020" name="Toxins">
        <title>Phylogenomic Analysis of Secondary Metabolism in the Toxic Cyanobacterial Genera Anabaena, Dolichospermum and Aphanizomenon.</title>
        <authorList>
            <person name="Oesterholm J."/>
            <person name="Popin R.V."/>
            <person name="Fewer D.P."/>
            <person name="Sivonen K."/>
        </authorList>
    </citation>
    <scope>NUCLEOTIDE SEQUENCE [LARGE SCALE GENOMIC DNA]</scope>
    <source>
        <strain evidence="2">UHCC 0037</strain>
    </source>
</reference>